<evidence type="ECO:0000313" key="3">
    <source>
        <dbReference type="Proteomes" id="UP001141434"/>
    </source>
</evidence>
<evidence type="ECO:0000256" key="1">
    <source>
        <dbReference type="SAM" id="MobiDB-lite"/>
    </source>
</evidence>
<dbReference type="OrthoDB" id="4387631at2759"/>
<accession>A0A9W9EGP0</accession>
<feature type="region of interest" description="Disordered" evidence="1">
    <location>
        <begin position="85"/>
        <end position="114"/>
    </location>
</feature>
<protein>
    <submittedName>
        <fullName evidence="2">Uncharacterized protein</fullName>
    </submittedName>
</protein>
<organism evidence="2 3">
    <name type="scientific">Penicillium alfredii</name>
    <dbReference type="NCBI Taxonomy" id="1506179"/>
    <lineage>
        <taxon>Eukaryota</taxon>
        <taxon>Fungi</taxon>
        <taxon>Dikarya</taxon>
        <taxon>Ascomycota</taxon>
        <taxon>Pezizomycotina</taxon>
        <taxon>Eurotiomycetes</taxon>
        <taxon>Eurotiomycetidae</taxon>
        <taxon>Eurotiales</taxon>
        <taxon>Aspergillaceae</taxon>
        <taxon>Penicillium</taxon>
    </lineage>
</organism>
<reference evidence="2" key="2">
    <citation type="journal article" date="2023" name="IMA Fungus">
        <title>Comparative genomic study of the Penicillium genus elucidates a diverse pangenome and 15 lateral gene transfer events.</title>
        <authorList>
            <person name="Petersen C."/>
            <person name="Sorensen T."/>
            <person name="Nielsen M.R."/>
            <person name="Sondergaard T.E."/>
            <person name="Sorensen J.L."/>
            <person name="Fitzpatrick D.A."/>
            <person name="Frisvad J.C."/>
            <person name="Nielsen K.L."/>
        </authorList>
    </citation>
    <scope>NUCLEOTIDE SEQUENCE</scope>
    <source>
        <strain evidence="2">IBT 34128</strain>
    </source>
</reference>
<name>A0A9W9EGP0_9EURO</name>
<keyword evidence="3" id="KW-1185">Reference proteome</keyword>
<reference evidence="2" key="1">
    <citation type="submission" date="2022-11" db="EMBL/GenBank/DDBJ databases">
        <authorList>
            <person name="Petersen C."/>
        </authorList>
    </citation>
    <scope>NUCLEOTIDE SEQUENCE</scope>
    <source>
        <strain evidence="2">IBT 34128</strain>
    </source>
</reference>
<gene>
    <name evidence="2" type="ORF">NUU61_009732</name>
</gene>
<feature type="compositionally biased region" description="Polar residues" evidence="1">
    <location>
        <begin position="1"/>
        <end position="29"/>
    </location>
</feature>
<dbReference type="EMBL" id="JAPMSZ010000012">
    <property type="protein sequence ID" value="KAJ5081468.1"/>
    <property type="molecule type" value="Genomic_DNA"/>
</dbReference>
<evidence type="ECO:0000313" key="2">
    <source>
        <dbReference type="EMBL" id="KAJ5081468.1"/>
    </source>
</evidence>
<feature type="region of interest" description="Disordered" evidence="1">
    <location>
        <begin position="1"/>
        <end position="55"/>
    </location>
</feature>
<dbReference type="Proteomes" id="UP001141434">
    <property type="component" value="Unassembled WGS sequence"/>
</dbReference>
<comment type="caution">
    <text evidence="2">The sequence shown here is derived from an EMBL/GenBank/DDBJ whole genome shotgun (WGS) entry which is preliminary data.</text>
</comment>
<dbReference type="RefSeq" id="XP_056506755.1">
    <property type="nucleotide sequence ID" value="XM_056660257.1"/>
</dbReference>
<proteinExistence type="predicted"/>
<dbReference type="GeneID" id="81399426"/>
<sequence length="114" mass="12422">MKGTDNWQSHDYPNTTKGNPIQGRRTSFPSPAPRATPHCVQPTHAKPSDEPLGLGRNRAVSHSQIASMAARFRIAWLEGTPVETKAQGVRGLSPKARKGKRKGGENPPIFVCEL</sequence>
<dbReference type="AlphaFoldDB" id="A0A9W9EGP0"/>